<gene>
    <name evidence="6" type="ORF">A4A49_58745</name>
</gene>
<evidence type="ECO:0000256" key="1">
    <source>
        <dbReference type="ARBA" id="ARBA00022723"/>
    </source>
</evidence>
<evidence type="ECO:0000256" key="3">
    <source>
        <dbReference type="ARBA" id="ARBA00022833"/>
    </source>
</evidence>
<dbReference type="PROSITE" id="PS51999">
    <property type="entry name" value="ZF_GRF"/>
    <property type="match status" value="1"/>
</dbReference>
<accession>A0A1J6KA24</accession>
<dbReference type="GO" id="GO:0008270">
    <property type="term" value="F:zinc ion binding"/>
    <property type="evidence" value="ECO:0007669"/>
    <property type="project" value="UniProtKB-KW"/>
</dbReference>
<sequence length="75" mass="8988">MANINLNRLCMDDEDPMLNVQVRCKHGISLQMQTSWSKRNPGRRFWSCPYYGAKSCKFFQWRDNEVDERSKFILP</sequence>
<proteinExistence type="predicted"/>
<dbReference type="PANTHER" id="PTHR33248">
    <property type="entry name" value="ZINC ION-BINDING PROTEIN"/>
    <property type="match status" value="1"/>
</dbReference>
<dbReference type="Proteomes" id="UP000187609">
    <property type="component" value="Unassembled WGS sequence"/>
</dbReference>
<dbReference type="OMA" id="RICNDGN"/>
<dbReference type="SMR" id="A0A1J6KA24"/>
<keyword evidence="2 4" id="KW-0863">Zinc-finger</keyword>
<evidence type="ECO:0000259" key="5">
    <source>
        <dbReference type="PROSITE" id="PS51999"/>
    </source>
</evidence>
<comment type="caution">
    <text evidence="6">The sequence shown here is derived from an EMBL/GenBank/DDBJ whole genome shotgun (WGS) entry which is preliminary data.</text>
</comment>
<dbReference type="AlphaFoldDB" id="A0A1J6KA24"/>
<evidence type="ECO:0000256" key="2">
    <source>
        <dbReference type="ARBA" id="ARBA00022771"/>
    </source>
</evidence>
<keyword evidence="3" id="KW-0862">Zinc</keyword>
<dbReference type="Gramene" id="OIT26922">
    <property type="protein sequence ID" value="OIT26922"/>
    <property type="gene ID" value="A4A49_58745"/>
</dbReference>
<dbReference type="EMBL" id="MJEQ01002610">
    <property type="protein sequence ID" value="OIT26922.1"/>
    <property type="molecule type" value="Genomic_DNA"/>
</dbReference>
<keyword evidence="7" id="KW-1185">Reference proteome</keyword>
<name>A0A1J6KA24_NICAT</name>
<feature type="domain" description="GRF-type" evidence="5">
    <location>
        <begin position="24"/>
        <end position="65"/>
    </location>
</feature>
<organism evidence="6 7">
    <name type="scientific">Nicotiana attenuata</name>
    <name type="common">Coyote tobacco</name>
    <dbReference type="NCBI Taxonomy" id="49451"/>
    <lineage>
        <taxon>Eukaryota</taxon>
        <taxon>Viridiplantae</taxon>
        <taxon>Streptophyta</taxon>
        <taxon>Embryophyta</taxon>
        <taxon>Tracheophyta</taxon>
        <taxon>Spermatophyta</taxon>
        <taxon>Magnoliopsida</taxon>
        <taxon>eudicotyledons</taxon>
        <taxon>Gunneridae</taxon>
        <taxon>Pentapetalae</taxon>
        <taxon>asterids</taxon>
        <taxon>lamiids</taxon>
        <taxon>Solanales</taxon>
        <taxon>Solanaceae</taxon>
        <taxon>Nicotianoideae</taxon>
        <taxon>Nicotianeae</taxon>
        <taxon>Nicotiana</taxon>
    </lineage>
</organism>
<evidence type="ECO:0000256" key="4">
    <source>
        <dbReference type="PROSITE-ProRule" id="PRU01343"/>
    </source>
</evidence>
<dbReference type="Pfam" id="PF06839">
    <property type="entry name" value="Zn_ribbon_GRF"/>
    <property type="match status" value="1"/>
</dbReference>
<dbReference type="STRING" id="49451.A0A1J6KA24"/>
<evidence type="ECO:0000313" key="6">
    <source>
        <dbReference type="EMBL" id="OIT26922.1"/>
    </source>
</evidence>
<keyword evidence="1" id="KW-0479">Metal-binding</keyword>
<dbReference type="InterPro" id="IPR010666">
    <property type="entry name" value="Znf_GRF"/>
</dbReference>
<feature type="non-terminal residue" evidence="6">
    <location>
        <position position="75"/>
    </location>
</feature>
<protein>
    <recommendedName>
        <fullName evidence="5">GRF-type domain-containing protein</fullName>
    </recommendedName>
</protein>
<evidence type="ECO:0000313" key="7">
    <source>
        <dbReference type="Proteomes" id="UP000187609"/>
    </source>
</evidence>
<reference evidence="6" key="1">
    <citation type="submission" date="2016-11" db="EMBL/GenBank/DDBJ databases">
        <title>The genome of Nicotiana attenuata.</title>
        <authorList>
            <person name="Xu S."/>
            <person name="Brockmoeller T."/>
            <person name="Gaquerel E."/>
            <person name="Navarro A."/>
            <person name="Kuhl H."/>
            <person name="Gase K."/>
            <person name="Ling Z."/>
            <person name="Zhou W."/>
            <person name="Kreitzer C."/>
            <person name="Stanke M."/>
            <person name="Tang H."/>
            <person name="Lyons E."/>
            <person name="Pandey P."/>
            <person name="Pandey S.P."/>
            <person name="Timmermann B."/>
            <person name="Baldwin I.T."/>
        </authorList>
    </citation>
    <scope>NUCLEOTIDE SEQUENCE [LARGE SCALE GENOMIC DNA]</scope>
    <source>
        <strain evidence="6">UT</strain>
    </source>
</reference>